<proteinExistence type="predicted"/>
<feature type="transmembrane region" description="Helical" evidence="1">
    <location>
        <begin position="15"/>
        <end position="34"/>
    </location>
</feature>
<reference evidence="2 3" key="1">
    <citation type="submission" date="2019-08" db="EMBL/GenBank/DDBJ databases">
        <title>In-depth cultivation of the pig gut microbiome towards novel bacterial diversity and tailored functional studies.</title>
        <authorList>
            <person name="Wylensek D."/>
            <person name="Hitch T.C.A."/>
            <person name="Clavel T."/>
        </authorList>
    </citation>
    <scope>NUCLEOTIDE SEQUENCE [LARGE SCALE GENOMIC DNA]</scope>
    <source>
        <strain evidence="2 3">WB03_NA08</strain>
    </source>
</reference>
<feature type="transmembrane region" description="Helical" evidence="1">
    <location>
        <begin position="46"/>
        <end position="67"/>
    </location>
</feature>
<dbReference type="Proteomes" id="UP000470875">
    <property type="component" value="Unassembled WGS sequence"/>
</dbReference>
<protein>
    <submittedName>
        <fullName evidence="2">Uncharacterized protein</fullName>
    </submittedName>
</protein>
<sequence>MANETERNVEFNRNLTSSIPFAVINILLLLWAWSATLSHDTVVRPATVVCGGALTISLGTLILSRFVQSRQVFVPIYRLDCVLCVVALAFALGFLWAISSVDGLAPLGYEQLRLLIGACIACLIFGVGFIVRIHRMQSGSSEEKPVSVGIATE</sequence>
<gene>
    <name evidence="2" type="ORF">FYJ24_01665</name>
</gene>
<evidence type="ECO:0000313" key="3">
    <source>
        <dbReference type="Proteomes" id="UP000470875"/>
    </source>
</evidence>
<feature type="transmembrane region" description="Helical" evidence="1">
    <location>
        <begin position="111"/>
        <end position="131"/>
    </location>
</feature>
<keyword evidence="1" id="KW-0472">Membrane</keyword>
<name>A0A6N7W5S3_9ACTO</name>
<feature type="transmembrane region" description="Helical" evidence="1">
    <location>
        <begin position="79"/>
        <end position="99"/>
    </location>
</feature>
<keyword evidence="1" id="KW-0812">Transmembrane</keyword>
<evidence type="ECO:0000313" key="2">
    <source>
        <dbReference type="EMBL" id="MSS83488.1"/>
    </source>
</evidence>
<dbReference type="AlphaFoldDB" id="A0A6N7W5S3"/>
<dbReference type="RefSeq" id="WP_154542992.1">
    <property type="nucleotide sequence ID" value="NZ_VULO01000002.1"/>
</dbReference>
<dbReference type="EMBL" id="VULO01000002">
    <property type="protein sequence ID" value="MSS83488.1"/>
    <property type="molecule type" value="Genomic_DNA"/>
</dbReference>
<keyword evidence="3" id="KW-1185">Reference proteome</keyword>
<evidence type="ECO:0000256" key="1">
    <source>
        <dbReference type="SAM" id="Phobius"/>
    </source>
</evidence>
<accession>A0A6N7W5S3</accession>
<keyword evidence="1" id="KW-1133">Transmembrane helix</keyword>
<organism evidence="2 3">
    <name type="scientific">Scrofimicrobium canadense</name>
    <dbReference type="NCBI Taxonomy" id="2652290"/>
    <lineage>
        <taxon>Bacteria</taxon>
        <taxon>Bacillati</taxon>
        <taxon>Actinomycetota</taxon>
        <taxon>Actinomycetes</taxon>
        <taxon>Actinomycetales</taxon>
        <taxon>Actinomycetaceae</taxon>
        <taxon>Scrofimicrobium</taxon>
    </lineage>
</organism>
<comment type="caution">
    <text evidence="2">The sequence shown here is derived from an EMBL/GenBank/DDBJ whole genome shotgun (WGS) entry which is preliminary data.</text>
</comment>